<dbReference type="PROSITE" id="PS00675">
    <property type="entry name" value="SIGMA54_INTERACT_1"/>
    <property type="match status" value="1"/>
</dbReference>
<dbReference type="Pfam" id="PF00158">
    <property type="entry name" value="Sigma54_activat"/>
    <property type="match status" value="1"/>
</dbReference>
<gene>
    <name evidence="10" type="ORF">CLV97_12262</name>
</gene>
<evidence type="ECO:0000256" key="6">
    <source>
        <dbReference type="ARBA" id="ARBA00023163"/>
    </source>
</evidence>
<accession>A0A2T0LCF0</accession>
<evidence type="ECO:0000259" key="9">
    <source>
        <dbReference type="PROSITE" id="PS50112"/>
    </source>
</evidence>
<dbReference type="SUPFAM" id="SSF52540">
    <property type="entry name" value="P-loop containing nucleoside triphosphate hydrolases"/>
    <property type="match status" value="1"/>
</dbReference>
<keyword evidence="3" id="KW-0067">ATP-binding</keyword>
<dbReference type="PROSITE" id="PS00688">
    <property type="entry name" value="SIGMA54_INTERACT_3"/>
    <property type="match status" value="1"/>
</dbReference>
<evidence type="ECO:0000256" key="1">
    <source>
        <dbReference type="ARBA" id="ARBA00022741"/>
    </source>
</evidence>
<dbReference type="InterPro" id="IPR058031">
    <property type="entry name" value="AAA_lid_NorR"/>
</dbReference>
<evidence type="ECO:0000259" key="8">
    <source>
        <dbReference type="PROSITE" id="PS50045"/>
    </source>
</evidence>
<organism evidence="10 11">
    <name type="scientific">Planifilum fimeticola</name>
    <dbReference type="NCBI Taxonomy" id="201975"/>
    <lineage>
        <taxon>Bacteria</taxon>
        <taxon>Bacillati</taxon>
        <taxon>Bacillota</taxon>
        <taxon>Bacilli</taxon>
        <taxon>Bacillales</taxon>
        <taxon>Thermoactinomycetaceae</taxon>
        <taxon>Planifilum</taxon>
    </lineage>
</organism>
<evidence type="ECO:0000256" key="3">
    <source>
        <dbReference type="ARBA" id="ARBA00022840"/>
    </source>
</evidence>
<sequence length="577" mass="66507">MIKCIMRYGFSGRGHIMGKKGWTTVERFLQNLPFPAFVLDERENLSFANRVVCSLLDQKEDEILGMRMDQFIPELGRFRSEGNRNIHFCGSRWRVWRVTYSRRRIFLLTPEEDAPSAREENLSWLDVDTMISSLYDDVIITDGKGKILKASGNFEKIYGKRSDELIGKTVRQLESEKVFQPSITLKVLKEKTKLTDIQMTKGGRRVLVTGIPVFKKNGEILRVICYSRDITEPVRLKEHLSMMEQEMARIQSELDALRREKLGDNEFVAVNSSMKCSLEMARKVAPVDVNVLLQGESGVGKTAIARYIHRQSHRADGPFIEVNCGAIPEALFESEFFGYEPGSFTGASKKGKTGFAELAHGGTLFLDEISELSFSAQVKVLKFIQEKRYYRIGGTRLRESDFRLIAATNKDLEKMVREGRFREDLYFRLNVVPITIPPLRTRQEDILPLIRYFLDKYRKKYRREKTLDSRAIDCLLEYSWPGNVRELENLIERLVVTVETEVIRPGDLPERVKQPEIHTPYLLDGNRTLPAILAEVEKKILVEAKKRCKSTTEMAKVLGISQSTVVRKWHKYFPPDD</sequence>
<evidence type="ECO:0000313" key="11">
    <source>
        <dbReference type="Proteomes" id="UP000237797"/>
    </source>
</evidence>
<evidence type="ECO:0000313" key="10">
    <source>
        <dbReference type="EMBL" id="PRX39660.1"/>
    </source>
</evidence>
<evidence type="ECO:0000256" key="5">
    <source>
        <dbReference type="ARBA" id="ARBA00023125"/>
    </source>
</evidence>
<keyword evidence="5" id="KW-0238">DNA-binding</keyword>
<dbReference type="EMBL" id="PVNE01000022">
    <property type="protein sequence ID" value="PRX39660.1"/>
    <property type="molecule type" value="Genomic_DNA"/>
</dbReference>
<dbReference type="Gene3D" id="3.40.50.300">
    <property type="entry name" value="P-loop containing nucleotide triphosphate hydrolases"/>
    <property type="match status" value="1"/>
</dbReference>
<dbReference type="OrthoDB" id="9771372at2"/>
<dbReference type="FunFam" id="3.40.50.300:FF:000006">
    <property type="entry name" value="DNA-binding transcriptional regulator NtrC"/>
    <property type="match status" value="1"/>
</dbReference>
<dbReference type="InterPro" id="IPR002078">
    <property type="entry name" value="Sigma_54_int"/>
</dbReference>
<dbReference type="PROSITE" id="PS00676">
    <property type="entry name" value="SIGMA54_INTERACT_2"/>
    <property type="match status" value="1"/>
</dbReference>
<feature type="domain" description="Sigma-54 factor interaction" evidence="8">
    <location>
        <begin position="267"/>
        <end position="496"/>
    </location>
</feature>
<dbReference type="CDD" id="cd00009">
    <property type="entry name" value="AAA"/>
    <property type="match status" value="1"/>
</dbReference>
<evidence type="ECO:0000256" key="2">
    <source>
        <dbReference type="ARBA" id="ARBA00022797"/>
    </source>
</evidence>
<dbReference type="InterPro" id="IPR003593">
    <property type="entry name" value="AAA+_ATPase"/>
</dbReference>
<reference evidence="10 11" key="1">
    <citation type="submission" date="2018-03" db="EMBL/GenBank/DDBJ databases">
        <title>Genomic Encyclopedia of Archaeal and Bacterial Type Strains, Phase II (KMG-II): from individual species to whole genera.</title>
        <authorList>
            <person name="Goeker M."/>
        </authorList>
    </citation>
    <scope>NUCLEOTIDE SEQUENCE [LARGE SCALE GENOMIC DNA]</scope>
    <source>
        <strain evidence="10 11">DSM 44946</strain>
    </source>
</reference>
<dbReference type="Pfam" id="PF13426">
    <property type="entry name" value="PAS_9"/>
    <property type="match status" value="1"/>
</dbReference>
<feature type="domain" description="PAS" evidence="9">
    <location>
        <begin position="123"/>
        <end position="169"/>
    </location>
</feature>
<keyword evidence="2" id="KW-0058">Aromatic hydrocarbons catabolism</keyword>
<evidence type="ECO:0000256" key="4">
    <source>
        <dbReference type="ARBA" id="ARBA00023015"/>
    </source>
</evidence>
<dbReference type="GO" id="GO:0006355">
    <property type="term" value="P:regulation of DNA-templated transcription"/>
    <property type="evidence" value="ECO:0007669"/>
    <property type="project" value="InterPro"/>
</dbReference>
<dbReference type="SUPFAM" id="SSF46689">
    <property type="entry name" value="Homeodomain-like"/>
    <property type="match status" value="1"/>
</dbReference>
<protein>
    <recommendedName>
        <fullName evidence="7">HTH-type transcriptional regulatory protein TyrR</fullName>
    </recommendedName>
</protein>
<dbReference type="Proteomes" id="UP000237797">
    <property type="component" value="Unassembled WGS sequence"/>
</dbReference>
<dbReference type="PROSITE" id="PS50112">
    <property type="entry name" value="PAS"/>
    <property type="match status" value="1"/>
</dbReference>
<dbReference type="CDD" id="cd00130">
    <property type="entry name" value="PAS"/>
    <property type="match status" value="2"/>
</dbReference>
<dbReference type="Pfam" id="PF18024">
    <property type="entry name" value="HTH_50"/>
    <property type="match status" value="1"/>
</dbReference>
<dbReference type="PROSITE" id="PS50045">
    <property type="entry name" value="SIGMA54_INTERACT_4"/>
    <property type="match status" value="1"/>
</dbReference>
<keyword evidence="6" id="KW-0804">Transcription</keyword>
<dbReference type="SUPFAM" id="SSF55785">
    <property type="entry name" value="PYP-like sensor domain (PAS domain)"/>
    <property type="match status" value="2"/>
</dbReference>
<dbReference type="Gene3D" id="1.10.10.60">
    <property type="entry name" value="Homeodomain-like"/>
    <property type="match status" value="1"/>
</dbReference>
<dbReference type="Gene3D" id="3.30.450.20">
    <property type="entry name" value="PAS domain"/>
    <property type="match status" value="2"/>
</dbReference>
<comment type="caution">
    <text evidence="10">The sequence shown here is derived from an EMBL/GenBank/DDBJ whole genome shotgun (WGS) entry which is preliminary data.</text>
</comment>
<dbReference type="PANTHER" id="PTHR32071">
    <property type="entry name" value="TRANSCRIPTIONAL REGULATORY PROTEIN"/>
    <property type="match status" value="1"/>
</dbReference>
<dbReference type="InterPro" id="IPR000014">
    <property type="entry name" value="PAS"/>
</dbReference>
<dbReference type="GO" id="GO:0005524">
    <property type="term" value="F:ATP binding"/>
    <property type="evidence" value="ECO:0007669"/>
    <property type="project" value="UniProtKB-KW"/>
</dbReference>
<evidence type="ECO:0000256" key="7">
    <source>
        <dbReference type="ARBA" id="ARBA00029500"/>
    </source>
</evidence>
<proteinExistence type="predicted"/>
<dbReference type="InterPro" id="IPR025943">
    <property type="entry name" value="Sigma_54_int_dom_ATP-bd_2"/>
</dbReference>
<keyword evidence="11" id="KW-1185">Reference proteome</keyword>
<dbReference type="GO" id="GO:0003677">
    <property type="term" value="F:DNA binding"/>
    <property type="evidence" value="ECO:0007669"/>
    <property type="project" value="UniProtKB-KW"/>
</dbReference>
<dbReference type="InterPro" id="IPR035965">
    <property type="entry name" value="PAS-like_dom_sf"/>
</dbReference>
<dbReference type="InterPro" id="IPR030828">
    <property type="entry name" value="HTH_TyrR"/>
</dbReference>
<dbReference type="InterPro" id="IPR025662">
    <property type="entry name" value="Sigma_54_int_dom_ATP-bd_1"/>
</dbReference>
<dbReference type="PANTHER" id="PTHR32071:SF57">
    <property type="entry name" value="C4-DICARBOXYLATE TRANSPORT TRANSCRIPTIONAL REGULATORY PROTEIN DCTD"/>
    <property type="match status" value="1"/>
</dbReference>
<dbReference type="SMART" id="SM00091">
    <property type="entry name" value="PAS"/>
    <property type="match status" value="2"/>
</dbReference>
<dbReference type="NCBIfam" id="TIGR00229">
    <property type="entry name" value="sensory_box"/>
    <property type="match status" value="1"/>
</dbReference>
<dbReference type="Gene3D" id="1.10.8.60">
    <property type="match status" value="1"/>
</dbReference>
<dbReference type="InterPro" id="IPR027417">
    <property type="entry name" value="P-loop_NTPase"/>
</dbReference>
<dbReference type="Pfam" id="PF25601">
    <property type="entry name" value="AAA_lid_14"/>
    <property type="match status" value="1"/>
</dbReference>
<dbReference type="Pfam" id="PF13188">
    <property type="entry name" value="PAS_8"/>
    <property type="match status" value="1"/>
</dbReference>
<dbReference type="SMART" id="SM00382">
    <property type="entry name" value="AAA"/>
    <property type="match status" value="1"/>
</dbReference>
<dbReference type="InterPro" id="IPR025944">
    <property type="entry name" value="Sigma_54_int_dom_CS"/>
</dbReference>
<dbReference type="AlphaFoldDB" id="A0A2T0LCF0"/>
<keyword evidence="1" id="KW-0547">Nucleotide-binding</keyword>
<name>A0A2T0LCF0_9BACL</name>
<dbReference type="InterPro" id="IPR009057">
    <property type="entry name" value="Homeodomain-like_sf"/>
</dbReference>
<keyword evidence="4" id="KW-0805">Transcription regulation</keyword>